<dbReference type="Proteomes" id="UP000077671">
    <property type="component" value="Unassembled WGS sequence"/>
</dbReference>
<dbReference type="Proteomes" id="UP000836402">
    <property type="component" value="Unassembled WGS sequence"/>
</dbReference>
<name>A0A177U330_9BASI</name>
<protein>
    <submittedName>
        <fullName evidence="2">Uncharacterized protein</fullName>
    </submittedName>
</protein>
<reference evidence="2" key="2">
    <citation type="journal article" date="2019" name="IMA Fungus">
        <title>Genome sequencing and comparison of five Tilletia species to identify candidate genes for the detection of regulated species infecting wheat.</title>
        <authorList>
            <person name="Nguyen H.D.T."/>
            <person name="Sultana T."/>
            <person name="Kesanakurti P."/>
            <person name="Hambleton S."/>
        </authorList>
    </citation>
    <scope>NUCLEOTIDE SEQUENCE</scope>
    <source>
        <strain evidence="2">DAOMC 238032</strain>
    </source>
</reference>
<organism evidence="2 3">
    <name type="scientific">Tilletia caries</name>
    <name type="common">wheat bunt fungus</name>
    <dbReference type="NCBI Taxonomy" id="13290"/>
    <lineage>
        <taxon>Eukaryota</taxon>
        <taxon>Fungi</taxon>
        <taxon>Dikarya</taxon>
        <taxon>Basidiomycota</taxon>
        <taxon>Ustilaginomycotina</taxon>
        <taxon>Exobasidiomycetes</taxon>
        <taxon>Tilletiales</taxon>
        <taxon>Tilletiaceae</taxon>
        <taxon>Tilletia</taxon>
    </lineage>
</organism>
<dbReference type="EMBL" id="CAJHJG010004402">
    <property type="protein sequence ID" value="CAD6940674.1"/>
    <property type="molecule type" value="Genomic_DNA"/>
</dbReference>
<proteinExistence type="predicted"/>
<evidence type="ECO:0000313" key="3">
    <source>
        <dbReference type="Proteomes" id="UP000077671"/>
    </source>
</evidence>
<sequence>MFADQAGGLATSQLSTNTQIALLDWKILVQEWYESYYKIHNENKKFDRIWPTPDDVWDHSDVPALCDRLTSFLSHKRRYTIGVQGLGMPAVASVQDWSALTIAVVRISVQQTSSAANVSAELARVLRFNGTGDQGVYQRVQNLCTHLIAQYKLPIGVKSEVPWERLEVELILENMVQQVRIGGNREAILQRMLLVQICFTTGLRIVSLATGAVFLDGTGGFLTHDVSIIQPEAGKYELTLKVRTLKGWGGLDTSTINPRINAAA</sequence>
<gene>
    <name evidence="2" type="ORF">A4X03_0g6159</name>
    <name evidence="1" type="ORF">JKIAZH3_G3698</name>
</gene>
<reference evidence="2" key="1">
    <citation type="submission" date="2016-04" db="EMBL/GenBank/DDBJ databases">
        <authorList>
            <person name="Nguyen H.D."/>
            <person name="Kesanakurti P."/>
            <person name="Cullis J."/>
            <person name="Levesque C.A."/>
            <person name="Hambleton S."/>
        </authorList>
    </citation>
    <scope>NUCLEOTIDE SEQUENCE</scope>
    <source>
        <strain evidence="2">DAOMC 238032</strain>
    </source>
</reference>
<reference evidence="1" key="3">
    <citation type="submission" date="2020-10" db="EMBL/GenBank/DDBJ databases">
        <authorList>
            <person name="Sedaghatjoo S."/>
        </authorList>
    </citation>
    <scope>NUCLEOTIDE SEQUENCE</scope>
    <source>
        <strain evidence="1">AZH3</strain>
    </source>
</reference>
<evidence type="ECO:0000313" key="2">
    <source>
        <dbReference type="EMBL" id="KAE8252457.1"/>
    </source>
</evidence>
<evidence type="ECO:0000313" key="4">
    <source>
        <dbReference type="Proteomes" id="UP000836402"/>
    </source>
</evidence>
<accession>A0A177U330</accession>
<dbReference type="EMBL" id="LWDD02001119">
    <property type="protein sequence ID" value="KAE8252457.1"/>
    <property type="molecule type" value="Genomic_DNA"/>
</dbReference>
<keyword evidence="4" id="KW-1185">Reference proteome</keyword>
<evidence type="ECO:0000313" key="1">
    <source>
        <dbReference type="EMBL" id="CAD6940674.1"/>
    </source>
</evidence>
<dbReference type="AlphaFoldDB" id="A0A177U330"/>
<comment type="caution">
    <text evidence="2">The sequence shown here is derived from an EMBL/GenBank/DDBJ whole genome shotgun (WGS) entry which is preliminary data.</text>
</comment>